<keyword evidence="1" id="KW-0805">Transcription regulation</keyword>
<dbReference type="Gene3D" id="1.10.357.10">
    <property type="entry name" value="Tetracycline Repressor, domain 2"/>
    <property type="match status" value="1"/>
</dbReference>
<protein>
    <submittedName>
        <fullName evidence="8">TetR/AcrR family transcriptional regulator</fullName>
    </submittedName>
</protein>
<dbReference type="AlphaFoldDB" id="A0A9X4KW67"/>
<dbReference type="SUPFAM" id="SSF46689">
    <property type="entry name" value="Homeodomain-like"/>
    <property type="match status" value="1"/>
</dbReference>
<feature type="coiled-coil region" evidence="5">
    <location>
        <begin position="84"/>
        <end position="111"/>
    </location>
</feature>
<keyword evidence="2 4" id="KW-0238">DNA-binding</keyword>
<dbReference type="Proteomes" id="UP001153404">
    <property type="component" value="Unassembled WGS sequence"/>
</dbReference>
<evidence type="ECO:0000256" key="4">
    <source>
        <dbReference type="PROSITE-ProRule" id="PRU00335"/>
    </source>
</evidence>
<accession>A0A9X4KW67</accession>
<name>A0A9X4KW67_9BACL</name>
<dbReference type="PANTHER" id="PTHR30055:SF234">
    <property type="entry name" value="HTH-TYPE TRANSCRIPTIONAL REGULATOR BETI"/>
    <property type="match status" value="1"/>
</dbReference>
<evidence type="ECO:0000256" key="3">
    <source>
        <dbReference type="ARBA" id="ARBA00023163"/>
    </source>
</evidence>
<keyword evidence="3" id="KW-0804">Transcription</keyword>
<feature type="compositionally biased region" description="Basic and acidic residues" evidence="6">
    <location>
        <begin position="155"/>
        <end position="165"/>
    </location>
</feature>
<evidence type="ECO:0000256" key="2">
    <source>
        <dbReference type="ARBA" id="ARBA00023125"/>
    </source>
</evidence>
<dbReference type="Pfam" id="PF00440">
    <property type="entry name" value="TetR_N"/>
    <property type="match status" value="1"/>
</dbReference>
<dbReference type="GO" id="GO:0003700">
    <property type="term" value="F:DNA-binding transcription factor activity"/>
    <property type="evidence" value="ECO:0007669"/>
    <property type="project" value="TreeGrafter"/>
</dbReference>
<dbReference type="GO" id="GO:0000976">
    <property type="term" value="F:transcription cis-regulatory region binding"/>
    <property type="evidence" value="ECO:0007669"/>
    <property type="project" value="TreeGrafter"/>
</dbReference>
<evidence type="ECO:0000313" key="8">
    <source>
        <dbReference type="EMBL" id="MDG0812072.1"/>
    </source>
</evidence>
<feature type="domain" description="HTH tetR-type" evidence="7">
    <location>
        <begin position="1"/>
        <end position="46"/>
    </location>
</feature>
<dbReference type="EMBL" id="JAPDIA010000008">
    <property type="protein sequence ID" value="MDG0812072.1"/>
    <property type="molecule type" value="Genomic_DNA"/>
</dbReference>
<evidence type="ECO:0000259" key="7">
    <source>
        <dbReference type="PROSITE" id="PS50977"/>
    </source>
</evidence>
<dbReference type="InterPro" id="IPR009057">
    <property type="entry name" value="Homeodomain-like_sf"/>
</dbReference>
<evidence type="ECO:0000256" key="6">
    <source>
        <dbReference type="SAM" id="MobiDB-lite"/>
    </source>
</evidence>
<dbReference type="InterPro" id="IPR050109">
    <property type="entry name" value="HTH-type_TetR-like_transc_reg"/>
</dbReference>
<sequence>MEFGYEPVSLNQIAERAGVTKASIYYYFSGKSELFAASVTEMMGRIRGFTRQILEQEGTLRERLIRVATVKMASTHVEFESMMREAIASLNEEQRRDIREAEHRIHEVLAECFADAAARGEMRGGEEPLLLAHAFSSLLMVGGARHRRRAKGRPARTDRRSFFGRGPDRELDIERELDIDRRQPL</sequence>
<keyword evidence="9" id="KW-1185">Reference proteome</keyword>
<feature type="region of interest" description="Disordered" evidence="6">
    <location>
        <begin position="146"/>
        <end position="165"/>
    </location>
</feature>
<gene>
    <name evidence="8" type="ORF">OMP40_23965</name>
</gene>
<dbReference type="InterPro" id="IPR036271">
    <property type="entry name" value="Tet_transcr_reg_TetR-rel_C_sf"/>
</dbReference>
<dbReference type="PROSITE" id="PS01081">
    <property type="entry name" value="HTH_TETR_1"/>
    <property type="match status" value="1"/>
</dbReference>
<keyword evidence="5" id="KW-0175">Coiled coil</keyword>
<comment type="caution">
    <text evidence="8">The sequence shown here is derived from an EMBL/GenBank/DDBJ whole genome shotgun (WGS) entry which is preliminary data.</text>
</comment>
<evidence type="ECO:0000313" key="9">
    <source>
        <dbReference type="Proteomes" id="UP001153404"/>
    </source>
</evidence>
<dbReference type="Gene3D" id="1.10.10.60">
    <property type="entry name" value="Homeodomain-like"/>
    <property type="match status" value="1"/>
</dbReference>
<proteinExistence type="predicted"/>
<feature type="DNA-binding region" description="H-T-H motif" evidence="4">
    <location>
        <begin position="9"/>
        <end position="28"/>
    </location>
</feature>
<dbReference type="InterPro" id="IPR001647">
    <property type="entry name" value="HTH_TetR"/>
</dbReference>
<dbReference type="InterPro" id="IPR023772">
    <property type="entry name" value="DNA-bd_HTH_TetR-type_CS"/>
</dbReference>
<dbReference type="PROSITE" id="PS50977">
    <property type="entry name" value="HTH_TETR_2"/>
    <property type="match status" value="1"/>
</dbReference>
<evidence type="ECO:0000256" key="1">
    <source>
        <dbReference type="ARBA" id="ARBA00023015"/>
    </source>
</evidence>
<dbReference type="PANTHER" id="PTHR30055">
    <property type="entry name" value="HTH-TYPE TRANSCRIPTIONAL REGULATOR RUTR"/>
    <property type="match status" value="1"/>
</dbReference>
<evidence type="ECO:0000256" key="5">
    <source>
        <dbReference type="SAM" id="Coils"/>
    </source>
</evidence>
<organism evidence="8 9">
    <name type="scientific">Cohnella rhizosphaerae</name>
    <dbReference type="NCBI Taxonomy" id="1457232"/>
    <lineage>
        <taxon>Bacteria</taxon>
        <taxon>Bacillati</taxon>
        <taxon>Bacillota</taxon>
        <taxon>Bacilli</taxon>
        <taxon>Bacillales</taxon>
        <taxon>Paenibacillaceae</taxon>
        <taxon>Cohnella</taxon>
    </lineage>
</organism>
<dbReference type="SUPFAM" id="SSF48498">
    <property type="entry name" value="Tetracyclin repressor-like, C-terminal domain"/>
    <property type="match status" value="1"/>
</dbReference>
<dbReference type="RefSeq" id="WP_277535171.1">
    <property type="nucleotide sequence ID" value="NZ_JAPDIA010000008.1"/>
</dbReference>
<reference evidence="8" key="1">
    <citation type="submission" date="2022-10" db="EMBL/GenBank/DDBJ databases">
        <title>Comparative genomic analysis of Cohnella hashimotonis sp. nov., isolated from the International Space Station.</title>
        <authorList>
            <person name="Simpson A."/>
            <person name="Venkateswaran K."/>
        </authorList>
    </citation>
    <scope>NUCLEOTIDE SEQUENCE</scope>
    <source>
        <strain evidence="8">DSM 28161</strain>
    </source>
</reference>